<dbReference type="Proteomes" id="UP000192772">
    <property type="component" value="Unassembled WGS sequence"/>
</dbReference>
<dbReference type="STRING" id="81858.BST23_04210"/>
<evidence type="ECO:0000313" key="2">
    <source>
        <dbReference type="Proteomes" id="UP000192772"/>
    </source>
</evidence>
<dbReference type="AlphaFoldDB" id="A0A1X0D7B9"/>
<accession>A0A1X0D7B9</accession>
<gene>
    <name evidence="1" type="ORF">BST23_04210</name>
</gene>
<dbReference type="Gene3D" id="3.40.50.300">
    <property type="entry name" value="P-loop containing nucleotide triphosphate hydrolases"/>
    <property type="match status" value="1"/>
</dbReference>
<proteinExistence type="predicted"/>
<name>A0A1X0D7B9_9MYCO</name>
<dbReference type="EMBL" id="MVHP01000003">
    <property type="protein sequence ID" value="ORA68291.1"/>
    <property type="molecule type" value="Genomic_DNA"/>
</dbReference>
<evidence type="ECO:0008006" key="3">
    <source>
        <dbReference type="Google" id="ProtNLM"/>
    </source>
</evidence>
<comment type="caution">
    <text evidence="1">The sequence shown here is derived from an EMBL/GenBank/DDBJ whole genome shotgun (WGS) entry which is preliminary data.</text>
</comment>
<evidence type="ECO:0000313" key="1">
    <source>
        <dbReference type="EMBL" id="ORA68291.1"/>
    </source>
</evidence>
<organism evidence="1 2">
    <name type="scientific">Mycolicibacterium elephantis</name>
    <dbReference type="NCBI Taxonomy" id="81858"/>
    <lineage>
        <taxon>Bacteria</taxon>
        <taxon>Bacillati</taxon>
        <taxon>Actinomycetota</taxon>
        <taxon>Actinomycetes</taxon>
        <taxon>Mycobacteriales</taxon>
        <taxon>Mycobacteriaceae</taxon>
        <taxon>Mycolicibacterium</taxon>
    </lineage>
</organism>
<protein>
    <recommendedName>
        <fullName evidence="3">Terminase</fullName>
    </recommendedName>
</protein>
<sequence>MRVPVSNRVESLEIRDWQRDLVASVWDADPMPRIAGWCLPRGQGKSTLCAAIAVWVLMTGGEAASVDVVAVDERQAQIIGQKCAMIVQRNPQLDQVRPGQCQPVPHRRGEFG</sequence>
<reference evidence="1 2" key="1">
    <citation type="submission" date="2017-02" db="EMBL/GenBank/DDBJ databases">
        <title>The new phylogeny of genus Mycobacterium.</title>
        <authorList>
            <person name="Tortoli E."/>
            <person name="Trovato A."/>
            <person name="Cirillo D.M."/>
        </authorList>
    </citation>
    <scope>NUCLEOTIDE SEQUENCE [LARGE SCALE GENOMIC DNA]</scope>
    <source>
        <strain evidence="1 2">FI-09383</strain>
    </source>
</reference>
<dbReference type="InterPro" id="IPR027417">
    <property type="entry name" value="P-loop_NTPase"/>
</dbReference>